<comment type="caution">
    <text evidence="4">The sequence shown here is derived from an EMBL/GenBank/DDBJ whole genome shotgun (WGS) entry which is preliminary data.</text>
</comment>
<sequence>MVSLLALVPLLALAQLPGVLGHALVTSPAIRAPGPAFQEACGTTSFNAVTNIPDGHIEEQEPVTPGCELTLCRGMLFEDQPSTNVLKVKPLQKMQMAVDCTIPHGGPANVSLVDTTVGGAGEIVGSFLKTFDDFCPTTGAIPADQSTLQYTLPDAATIGTKCRRPGECVVQLFWATPGLDQNYYYCVDVVMAAAKRASATKKITAATKKATATKKVVASKKATLAAPTITRAVLAPTLKAPAVAKKLTSVRVAAKPVQTPPAVVVEAPVVDVEEPVVDVEEPAVDVEETTVEPVVDVEETTVDEAALERRYANAGVRETVLNGWIVLSLILGFVLY</sequence>
<dbReference type="PANTHER" id="PTHR36575">
    <property type="entry name" value="BINDING PROTEIN, PUTATIVE (AFU_ORTHOLOGUE AFUA_1G14430)-RELATED"/>
    <property type="match status" value="1"/>
</dbReference>
<evidence type="ECO:0000256" key="2">
    <source>
        <dbReference type="ARBA" id="ARBA00023008"/>
    </source>
</evidence>
<dbReference type="RefSeq" id="XP_037221941.1">
    <property type="nucleotide sequence ID" value="XM_037361649.1"/>
</dbReference>
<dbReference type="EMBL" id="JACAZF010000004">
    <property type="protein sequence ID" value="KAF7306922.1"/>
    <property type="molecule type" value="Genomic_DNA"/>
</dbReference>
<dbReference type="Proteomes" id="UP000636479">
    <property type="component" value="Unassembled WGS sequence"/>
</dbReference>
<name>A0A8H6SY56_9AGAR</name>
<evidence type="ECO:0000313" key="4">
    <source>
        <dbReference type="EMBL" id="KAF7306922.1"/>
    </source>
</evidence>
<evidence type="ECO:0000256" key="1">
    <source>
        <dbReference type="ARBA" id="ARBA00001973"/>
    </source>
</evidence>
<keyword evidence="3" id="KW-0732">Signal</keyword>
<dbReference type="GeneID" id="59344165"/>
<dbReference type="InterPro" id="IPR052282">
    <property type="entry name" value="Starch-active_LPMO"/>
</dbReference>
<keyword evidence="2" id="KW-0186">Copper</keyword>
<reference evidence="4" key="1">
    <citation type="submission" date="2020-05" db="EMBL/GenBank/DDBJ databases">
        <title>Mycena genomes resolve the evolution of fungal bioluminescence.</title>
        <authorList>
            <person name="Tsai I.J."/>
        </authorList>
    </citation>
    <scope>NUCLEOTIDE SEQUENCE</scope>
    <source>
        <strain evidence="4">171206Taipei</strain>
    </source>
</reference>
<evidence type="ECO:0000313" key="5">
    <source>
        <dbReference type="Proteomes" id="UP000636479"/>
    </source>
</evidence>
<evidence type="ECO:0000256" key="3">
    <source>
        <dbReference type="SAM" id="SignalP"/>
    </source>
</evidence>
<feature type="signal peptide" evidence="3">
    <location>
        <begin position="1"/>
        <end position="21"/>
    </location>
</feature>
<protein>
    <submittedName>
        <fullName evidence="4">Putative chitin binding protein</fullName>
    </submittedName>
</protein>
<feature type="chain" id="PRO_5034917313" evidence="3">
    <location>
        <begin position="22"/>
        <end position="336"/>
    </location>
</feature>
<keyword evidence="5" id="KW-1185">Reference proteome</keyword>
<dbReference type="AlphaFoldDB" id="A0A8H6SY56"/>
<proteinExistence type="predicted"/>
<dbReference type="PANTHER" id="PTHR36575:SF2">
    <property type="entry name" value="CHITIN-BINDING TYPE-4 DOMAIN-CONTAINING PROTEIN-RELATED"/>
    <property type="match status" value="1"/>
</dbReference>
<comment type="cofactor">
    <cofactor evidence="1">
        <name>Cu(2+)</name>
        <dbReference type="ChEBI" id="CHEBI:29036"/>
    </cofactor>
</comment>
<organism evidence="4 5">
    <name type="scientific">Mycena indigotica</name>
    <dbReference type="NCBI Taxonomy" id="2126181"/>
    <lineage>
        <taxon>Eukaryota</taxon>
        <taxon>Fungi</taxon>
        <taxon>Dikarya</taxon>
        <taxon>Basidiomycota</taxon>
        <taxon>Agaricomycotina</taxon>
        <taxon>Agaricomycetes</taxon>
        <taxon>Agaricomycetidae</taxon>
        <taxon>Agaricales</taxon>
        <taxon>Marasmiineae</taxon>
        <taxon>Mycenaceae</taxon>
        <taxon>Mycena</taxon>
    </lineage>
</organism>
<dbReference type="OrthoDB" id="120613at2759"/>
<accession>A0A8H6SY56</accession>
<gene>
    <name evidence="4" type="ORF">MIND_00484700</name>
</gene>